<reference evidence="2 3" key="1">
    <citation type="submission" date="2019-06" db="EMBL/GenBank/DDBJ databases">
        <authorList>
            <person name="Broberg M."/>
        </authorList>
    </citation>
    <scope>NUCLEOTIDE SEQUENCE [LARGE SCALE GENOMIC DNA]</scope>
</reference>
<feature type="transmembrane region" description="Helical" evidence="1">
    <location>
        <begin position="6"/>
        <end position="22"/>
    </location>
</feature>
<dbReference type="EMBL" id="CABFNS010000813">
    <property type="protein sequence ID" value="VUC30048.1"/>
    <property type="molecule type" value="Genomic_DNA"/>
</dbReference>
<keyword evidence="1" id="KW-1133">Transmembrane helix</keyword>
<sequence>MFGIIKLIAAITCTFFLVDLIGRKRSLLIGISLQAISMIYVGGVWVWFSLPETAGRTLENIDFLLALPWYRIGLHGNRGADELDRAVDEKMEIALGAQGEKSKGAETTGKRTALHSDYAGDVGNVAVFIETILLKVV</sequence>
<feature type="transmembrane region" description="Helical" evidence="1">
    <location>
        <begin position="27"/>
        <end position="48"/>
    </location>
</feature>
<comment type="caution">
    <text evidence="2">The sequence shown here is derived from an EMBL/GenBank/DDBJ whole genome shotgun (WGS) entry which is preliminary data.</text>
</comment>
<proteinExistence type="predicted"/>
<protein>
    <recommendedName>
        <fullName evidence="4">Major facilitator superfamily (MFS) profile domain-containing protein</fullName>
    </recommendedName>
</protein>
<evidence type="ECO:0008006" key="4">
    <source>
        <dbReference type="Google" id="ProtNLM"/>
    </source>
</evidence>
<keyword evidence="1" id="KW-0472">Membrane</keyword>
<evidence type="ECO:0000313" key="3">
    <source>
        <dbReference type="Proteomes" id="UP000766486"/>
    </source>
</evidence>
<organism evidence="2 3">
    <name type="scientific">Bionectria ochroleuca</name>
    <name type="common">Gliocladium roseum</name>
    <dbReference type="NCBI Taxonomy" id="29856"/>
    <lineage>
        <taxon>Eukaryota</taxon>
        <taxon>Fungi</taxon>
        <taxon>Dikarya</taxon>
        <taxon>Ascomycota</taxon>
        <taxon>Pezizomycotina</taxon>
        <taxon>Sordariomycetes</taxon>
        <taxon>Hypocreomycetidae</taxon>
        <taxon>Hypocreales</taxon>
        <taxon>Bionectriaceae</taxon>
        <taxon>Clonostachys</taxon>
    </lineage>
</organism>
<keyword evidence="3" id="KW-1185">Reference proteome</keyword>
<keyword evidence="1" id="KW-0812">Transmembrane</keyword>
<dbReference type="Proteomes" id="UP000766486">
    <property type="component" value="Unassembled WGS sequence"/>
</dbReference>
<name>A0ABY6UFS4_BIOOC</name>
<evidence type="ECO:0000256" key="1">
    <source>
        <dbReference type="SAM" id="Phobius"/>
    </source>
</evidence>
<gene>
    <name evidence="2" type="ORF">CLO192961_LOCUS275497</name>
</gene>
<dbReference type="Gene3D" id="1.20.1250.20">
    <property type="entry name" value="MFS general substrate transporter like domains"/>
    <property type="match status" value="1"/>
</dbReference>
<dbReference type="InterPro" id="IPR036259">
    <property type="entry name" value="MFS_trans_sf"/>
</dbReference>
<accession>A0ABY6UFS4</accession>
<evidence type="ECO:0000313" key="2">
    <source>
        <dbReference type="EMBL" id="VUC30048.1"/>
    </source>
</evidence>